<keyword evidence="5" id="KW-0574">Periplasm</keyword>
<evidence type="ECO:0000256" key="1">
    <source>
        <dbReference type="ARBA" id="ARBA00002591"/>
    </source>
</evidence>
<keyword evidence="9" id="KW-0812">Transmembrane</keyword>
<evidence type="ECO:0000256" key="7">
    <source>
        <dbReference type="ARBA" id="ARBA00032344"/>
    </source>
</evidence>
<comment type="function">
    <text evidence="1 8">Assembles around the rod to form the L-ring and probably protects the motor/basal body from shearing forces during rotation.</text>
</comment>
<evidence type="ECO:0000313" key="10">
    <source>
        <dbReference type="EMBL" id="GHF29432.1"/>
    </source>
</evidence>
<evidence type="ECO:0000256" key="3">
    <source>
        <dbReference type="ARBA" id="ARBA00019515"/>
    </source>
</evidence>
<protein>
    <recommendedName>
        <fullName evidence="3 8">Flagellar P-ring protein</fullName>
    </recommendedName>
    <alternativeName>
        <fullName evidence="7 8">Basal body P-ring protein</fullName>
    </alternativeName>
</protein>
<accession>A0A919EAT7</accession>
<sequence>MQNALLAISKKLWSVVAISIAATIILSTPSAANSRIKDLVNIEGIRENQLIGYGLVVGLNGTGDTLRNAPFTDQSLKAMLERLGINAKDTEMKPENTAAVLVTASLPAFARAGTKIDVNVSSMGDAGDLKGGTLLATPLMGFDGEVYAVAQGGVAVAGFSAQGEAANIVQGVPTNGRIANGGIIEKEIDFELSDLTSIKLSLHNPDLTTAKRVEDAINGYLGTSMARAIDPSTIQLDRPLGYELPMVNILTEIEQLLVRPDNKAQVVIDERTGIIVMGSEVRISPVAIAQGNLTIRITETPVVSQPNAFSEGGETVVVPRTQAGVENDDDRRLSVLPEAVSLQELVNGLNSLGIGPRDMISILQAIKAAGAMQAEIKVM</sequence>
<reference evidence="10" key="2">
    <citation type="submission" date="2020-09" db="EMBL/GenBank/DDBJ databases">
        <authorList>
            <person name="Sun Q."/>
            <person name="Kim S."/>
        </authorList>
    </citation>
    <scope>NUCLEOTIDE SEQUENCE</scope>
    <source>
        <strain evidence="10">KCTC 42590</strain>
    </source>
</reference>
<evidence type="ECO:0000256" key="6">
    <source>
        <dbReference type="ARBA" id="ARBA00023143"/>
    </source>
</evidence>
<reference evidence="10" key="1">
    <citation type="journal article" date="2014" name="Int. J. Syst. Evol. Microbiol.">
        <title>Complete genome sequence of Corynebacterium casei LMG S-19264T (=DSM 44701T), isolated from a smear-ripened cheese.</title>
        <authorList>
            <consortium name="US DOE Joint Genome Institute (JGI-PGF)"/>
            <person name="Walter F."/>
            <person name="Albersmeier A."/>
            <person name="Kalinowski J."/>
            <person name="Ruckert C."/>
        </authorList>
    </citation>
    <scope>NUCLEOTIDE SEQUENCE</scope>
    <source>
        <strain evidence="10">KCTC 42590</strain>
    </source>
</reference>
<evidence type="ECO:0000256" key="2">
    <source>
        <dbReference type="ARBA" id="ARBA00004117"/>
    </source>
</evidence>
<proteinExistence type="inferred from homology"/>
<organism evidence="10 11">
    <name type="scientific">Kordiimonas sediminis</name>
    <dbReference type="NCBI Taxonomy" id="1735581"/>
    <lineage>
        <taxon>Bacteria</taxon>
        <taxon>Pseudomonadati</taxon>
        <taxon>Pseudomonadota</taxon>
        <taxon>Alphaproteobacteria</taxon>
        <taxon>Kordiimonadales</taxon>
        <taxon>Kordiimonadaceae</taxon>
        <taxon>Kordiimonas</taxon>
    </lineage>
</organism>
<dbReference type="GO" id="GO:0071973">
    <property type="term" value="P:bacterial-type flagellum-dependent cell motility"/>
    <property type="evidence" value="ECO:0007669"/>
    <property type="project" value="InterPro"/>
</dbReference>
<dbReference type="RefSeq" id="WP_191253594.1">
    <property type="nucleotide sequence ID" value="NZ_BNCI01000002.1"/>
</dbReference>
<name>A0A919EAT7_9PROT</name>
<comment type="subcellular location">
    <subcellularLocation>
        <location evidence="2 8">Bacterial flagellum basal body</location>
    </subcellularLocation>
</comment>
<dbReference type="HAMAP" id="MF_00416">
    <property type="entry name" value="FlgI"/>
    <property type="match status" value="1"/>
</dbReference>
<dbReference type="PRINTS" id="PR01010">
    <property type="entry name" value="FLGPRINGFLGI"/>
</dbReference>
<keyword evidence="10" id="KW-0969">Cilium</keyword>
<dbReference type="PANTHER" id="PTHR30381">
    <property type="entry name" value="FLAGELLAR P-RING PERIPLASMIC PROTEIN FLGI"/>
    <property type="match status" value="1"/>
</dbReference>
<feature type="transmembrane region" description="Helical" evidence="9">
    <location>
        <begin position="12"/>
        <end position="32"/>
    </location>
</feature>
<dbReference type="Pfam" id="PF02119">
    <property type="entry name" value="FlgI"/>
    <property type="match status" value="1"/>
</dbReference>
<comment type="subunit">
    <text evidence="8">The basal body constitutes a major portion of the flagellar organelle and consists of four rings (L,P,S, and M) mounted on a central rod.</text>
</comment>
<comment type="caution">
    <text evidence="10">The sequence shown here is derived from an EMBL/GenBank/DDBJ whole genome shotgun (WGS) entry which is preliminary data.</text>
</comment>
<keyword evidence="9" id="KW-0472">Membrane</keyword>
<keyword evidence="4" id="KW-0732">Signal</keyword>
<dbReference type="Proteomes" id="UP000630923">
    <property type="component" value="Unassembled WGS sequence"/>
</dbReference>
<dbReference type="AlphaFoldDB" id="A0A919EAT7"/>
<dbReference type="GO" id="GO:0005198">
    <property type="term" value="F:structural molecule activity"/>
    <property type="evidence" value="ECO:0007669"/>
    <property type="project" value="InterPro"/>
</dbReference>
<dbReference type="EMBL" id="BNCI01000002">
    <property type="protein sequence ID" value="GHF29432.1"/>
    <property type="molecule type" value="Genomic_DNA"/>
</dbReference>
<dbReference type="GO" id="GO:0030288">
    <property type="term" value="C:outer membrane-bounded periplasmic space"/>
    <property type="evidence" value="ECO:0007669"/>
    <property type="project" value="InterPro"/>
</dbReference>
<keyword evidence="10" id="KW-0282">Flagellum</keyword>
<evidence type="ECO:0000256" key="5">
    <source>
        <dbReference type="ARBA" id="ARBA00022764"/>
    </source>
</evidence>
<gene>
    <name evidence="10" type="primary">flgI1</name>
    <name evidence="8" type="synonym">flgI</name>
    <name evidence="10" type="ORF">GCM10017044_25870</name>
</gene>
<keyword evidence="11" id="KW-1185">Reference proteome</keyword>
<keyword evidence="6 8" id="KW-0975">Bacterial flagellum</keyword>
<dbReference type="InterPro" id="IPR001782">
    <property type="entry name" value="Flag_FlgI"/>
</dbReference>
<comment type="similarity">
    <text evidence="8">Belongs to the FlgI family.</text>
</comment>
<evidence type="ECO:0000313" key="11">
    <source>
        <dbReference type="Proteomes" id="UP000630923"/>
    </source>
</evidence>
<keyword evidence="10" id="KW-0966">Cell projection</keyword>
<evidence type="ECO:0000256" key="8">
    <source>
        <dbReference type="HAMAP-Rule" id="MF_00416"/>
    </source>
</evidence>
<dbReference type="NCBIfam" id="NF003676">
    <property type="entry name" value="PRK05303.1"/>
    <property type="match status" value="1"/>
</dbReference>
<evidence type="ECO:0000256" key="9">
    <source>
        <dbReference type="SAM" id="Phobius"/>
    </source>
</evidence>
<dbReference type="GO" id="GO:0009428">
    <property type="term" value="C:bacterial-type flagellum basal body, distal rod, P ring"/>
    <property type="evidence" value="ECO:0007669"/>
    <property type="project" value="InterPro"/>
</dbReference>
<keyword evidence="9" id="KW-1133">Transmembrane helix</keyword>
<evidence type="ECO:0000256" key="4">
    <source>
        <dbReference type="ARBA" id="ARBA00022729"/>
    </source>
</evidence>
<dbReference type="PANTHER" id="PTHR30381:SF0">
    <property type="entry name" value="FLAGELLAR P-RING PROTEIN"/>
    <property type="match status" value="1"/>
</dbReference>